<keyword evidence="4" id="KW-1185">Reference proteome</keyword>
<evidence type="ECO:0000313" key="2">
    <source>
        <dbReference type="EMBL" id="PJZ70126.1"/>
    </source>
</evidence>
<evidence type="ECO:0000313" key="5">
    <source>
        <dbReference type="Proteomes" id="UP000231990"/>
    </source>
</evidence>
<dbReference type="NCBIfam" id="NF047771">
    <property type="entry name" value="LIC_11490_fam"/>
    <property type="match status" value="1"/>
</dbReference>
<dbReference type="EMBL" id="NPDZ01000005">
    <property type="protein sequence ID" value="PJZ73315.1"/>
    <property type="molecule type" value="Genomic_DNA"/>
</dbReference>
<sequence>MMLYIAIALILVGILCFIYVSFQQNPGKKSSPSTVFRQNESYSQRPRERVPVTEYISHKRIPRSEEYSHLEERFAEERRIRPGFQNRVSEQEIPEMSPPAFDSFPPRTETVERPTRKEESFQNETFEDFEETIETWRMEGILFLDLSGKLPYRELQNKISQDSLKGFRRMGRGIIREIPGGFSFKAMNSEFRYNLSEIEKVIFYDQGFALLPIKREFPVPVFVTSEPERFKEYLEQAKG</sequence>
<comment type="caution">
    <text evidence="3">The sequence shown here is derived from an EMBL/GenBank/DDBJ whole genome shotgun (WGS) entry which is preliminary data.</text>
</comment>
<dbReference type="RefSeq" id="WP_100713462.1">
    <property type="nucleotide sequence ID" value="NZ_NPDY01000005.1"/>
</dbReference>
<dbReference type="EMBL" id="NPDY01000005">
    <property type="protein sequence ID" value="PJZ70126.1"/>
    <property type="molecule type" value="Genomic_DNA"/>
</dbReference>
<feature type="region of interest" description="Disordered" evidence="1">
    <location>
        <begin position="95"/>
        <end position="124"/>
    </location>
</feature>
<gene>
    <name evidence="2" type="ORF">CH360_07855</name>
    <name evidence="3" type="ORF">CH373_10110</name>
</gene>
<dbReference type="OrthoDB" id="340227at2"/>
<organism evidence="3 5">
    <name type="scientific">Leptospira perolatii</name>
    <dbReference type="NCBI Taxonomy" id="2023191"/>
    <lineage>
        <taxon>Bacteria</taxon>
        <taxon>Pseudomonadati</taxon>
        <taxon>Spirochaetota</taxon>
        <taxon>Spirochaetia</taxon>
        <taxon>Leptospirales</taxon>
        <taxon>Leptospiraceae</taxon>
        <taxon>Leptospira</taxon>
    </lineage>
</organism>
<protein>
    <submittedName>
        <fullName evidence="3">Uncharacterized protein</fullName>
    </submittedName>
</protein>
<dbReference type="AlphaFoldDB" id="A0A2M9ZMP7"/>
<name>A0A2M9ZMP7_9LEPT</name>
<reference evidence="4 5" key="1">
    <citation type="submission" date="2017-07" db="EMBL/GenBank/DDBJ databases">
        <title>Leptospira spp. isolated from tropical soils.</title>
        <authorList>
            <person name="Thibeaux R."/>
            <person name="Iraola G."/>
            <person name="Ferres I."/>
            <person name="Bierque E."/>
            <person name="Girault D."/>
            <person name="Soupe-Gilbert M.-E."/>
            <person name="Picardeau M."/>
            <person name="Goarant C."/>
        </authorList>
    </citation>
    <scope>NUCLEOTIDE SEQUENCE [LARGE SCALE GENOMIC DNA]</scope>
    <source>
        <strain evidence="3 5">FH1-B-B1</strain>
        <strain evidence="2 4">FH1-B-C1</strain>
    </source>
</reference>
<evidence type="ECO:0000313" key="3">
    <source>
        <dbReference type="EMBL" id="PJZ73315.1"/>
    </source>
</evidence>
<evidence type="ECO:0000256" key="1">
    <source>
        <dbReference type="SAM" id="MobiDB-lite"/>
    </source>
</evidence>
<dbReference type="Proteomes" id="UP000231990">
    <property type="component" value="Unassembled WGS sequence"/>
</dbReference>
<feature type="compositionally biased region" description="Basic and acidic residues" evidence="1">
    <location>
        <begin position="109"/>
        <end position="120"/>
    </location>
</feature>
<proteinExistence type="predicted"/>
<accession>A0A2M9ZMP7</accession>
<dbReference type="Proteomes" id="UP000231962">
    <property type="component" value="Unassembled WGS sequence"/>
</dbReference>
<evidence type="ECO:0000313" key="4">
    <source>
        <dbReference type="Proteomes" id="UP000231962"/>
    </source>
</evidence>